<feature type="domain" description="N-acyl amino acid synthase FeeM catalytic core" evidence="1">
    <location>
        <begin position="9"/>
        <end position="97"/>
    </location>
</feature>
<name>T0ZPL5_9ZZZZ</name>
<proteinExistence type="predicted"/>
<sequence length="204" mass="22832">ADGKNIRGEIAALRAQGRKLAEVGALCVATGHRRQGISFLLNKIMFRCSREVLGVDDLVISVHPDVEVLYHAALLFHRIGPTRNYPGLNKTALAVALRLEVGTAPELYLRTFGKAKRLSNPYYMYEVHEETQLKPPAASNFLELMRWPRLQAASALARTCPDAFVDLNMKEWHQLRRLLPNVALPEPGTALEGRALQGEFTCFR</sequence>
<dbReference type="InterPro" id="IPR054597">
    <property type="entry name" value="FeeM_cat"/>
</dbReference>
<dbReference type="Gene3D" id="3.40.630.30">
    <property type="match status" value="1"/>
</dbReference>
<reference evidence="2" key="2">
    <citation type="journal article" date="2014" name="ISME J.">
        <title>Microbial stratification in low pH oxic and suboxic macroscopic growths along an acid mine drainage.</title>
        <authorList>
            <person name="Mendez-Garcia C."/>
            <person name="Mesa V."/>
            <person name="Sprenger R.R."/>
            <person name="Richter M."/>
            <person name="Diez M.S."/>
            <person name="Solano J."/>
            <person name="Bargiela R."/>
            <person name="Golyshina O.V."/>
            <person name="Manteca A."/>
            <person name="Ramos J.L."/>
            <person name="Gallego J.R."/>
            <person name="Llorente I."/>
            <person name="Martins Dos Santos V.A."/>
            <person name="Jensen O.N."/>
            <person name="Pelaez A.I."/>
            <person name="Sanchez J."/>
            <person name="Ferrer M."/>
        </authorList>
    </citation>
    <scope>NUCLEOTIDE SEQUENCE</scope>
</reference>
<accession>T0ZPL5</accession>
<comment type="caution">
    <text evidence="2">The sequence shown here is derived from an EMBL/GenBank/DDBJ whole genome shotgun (WGS) entry which is preliminary data.</text>
</comment>
<evidence type="ECO:0000313" key="2">
    <source>
        <dbReference type="EMBL" id="EQD50281.1"/>
    </source>
</evidence>
<reference evidence="2" key="1">
    <citation type="submission" date="2013-08" db="EMBL/GenBank/DDBJ databases">
        <authorList>
            <person name="Mendez C."/>
            <person name="Richter M."/>
            <person name="Ferrer M."/>
            <person name="Sanchez J."/>
        </authorList>
    </citation>
    <scope>NUCLEOTIDE SEQUENCE</scope>
</reference>
<dbReference type="SUPFAM" id="SSF55729">
    <property type="entry name" value="Acyl-CoA N-acyltransferases (Nat)"/>
    <property type="match status" value="1"/>
</dbReference>
<evidence type="ECO:0000259" key="1">
    <source>
        <dbReference type="Pfam" id="PF21926"/>
    </source>
</evidence>
<dbReference type="EMBL" id="AUZZ01005264">
    <property type="protein sequence ID" value="EQD50281.1"/>
    <property type="molecule type" value="Genomic_DNA"/>
</dbReference>
<gene>
    <name evidence="2" type="ORF">B2A_07357</name>
</gene>
<dbReference type="InterPro" id="IPR016181">
    <property type="entry name" value="Acyl_CoA_acyltransferase"/>
</dbReference>
<feature type="non-terminal residue" evidence="2">
    <location>
        <position position="1"/>
    </location>
</feature>
<protein>
    <recommendedName>
        <fullName evidence="1">N-acyl amino acid synthase FeeM catalytic core domain-containing protein</fullName>
    </recommendedName>
</protein>
<dbReference type="Pfam" id="PF21926">
    <property type="entry name" value="FeeM"/>
    <property type="match status" value="1"/>
</dbReference>
<organism evidence="2">
    <name type="scientific">mine drainage metagenome</name>
    <dbReference type="NCBI Taxonomy" id="410659"/>
    <lineage>
        <taxon>unclassified sequences</taxon>
        <taxon>metagenomes</taxon>
        <taxon>ecological metagenomes</taxon>
    </lineage>
</organism>
<dbReference type="AlphaFoldDB" id="T0ZPL5"/>